<dbReference type="PATRIC" id="fig|1265820.5.peg.1007"/>
<dbReference type="Proteomes" id="UP000019254">
    <property type="component" value="Unassembled WGS sequence"/>
</dbReference>
<dbReference type="AlphaFoldDB" id="W7BX79"/>
<evidence type="ECO:0000313" key="3">
    <source>
        <dbReference type="Proteomes" id="UP000019254"/>
    </source>
</evidence>
<dbReference type="RefSeq" id="WP_036077937.1">
    <property type="nucleotide sequence ID" value="NZ_AODE01000011.1"/>
</dbReference>
<name>W7BX79_9LIST</name>
<dbReference type="InterPro" id="IPR008979">
    <property type="entry name" value="Galactose-bd-like_sf"/>
</dbReference>
<proteinExistence type="predicted"/>
<gene>
    <name evidence="2" type="ORF">PCORN_05131</name>
</gene>
<dbReference type="GO" id="GO:0030246">
    <property type="term" value="F:carbohydrate binding"/>
    <property type="evidence" value="ECO:0007669"/>
    <property type="project" value="InterPro"/>
</dbReference>
<dbReference type="SUPFAM" id="SSF49785">
    <property type="entry name" value="Galactose-binding domain-like"/>
    <property type="match status" value="1"/>
</dbReference>
<accession>W7BX79</accession>
<evidence type="ECO:0000313" key="2">
    <source>
        <dbReference type="EMBL" id="EUJ31414.1"/>
    </source>
</evidence>
<evidence type="ECO:0000259" key="1">
    <source>
        <dbReference type="Pfam" id="PF03422"/>
    </source>
</evidence>
<protein>
    <recommendedName>
        <fullName evidence="1">CBM6 domain-containing protein</fullName>
    </recommendedName>
</protein>
<dbReference type="OrthoDB" id="9801455at2"/>
<dbReference type="Gene3D" id="2.60.120.260">
    <property type="entry name" value="Galactose-binding domain-like"/>
    <property type="match status" value="1"/>
</dbReference>
<dbReference type="InterPro" id="IPR005084">
    <property type="entry name" value="CBM6"/>
</dbReference>
<dbReference type="CDD" id="cd04084">
    <property type="entry name" value="CBM6_xylanase-like"/>
    <property type="match status" value="1"/>
</dbReference>
<feature type="domain" description="CBM6" evidence="1">
    <location>
        <begin position="52"/>
        <end position="151"/>
    </location>
</feature>
<reference evidence="2 3" key="1">
    <citation type="journal article" date="2014" name="Int. J. Syst. Evol. Microbiol.">
        <title>Listeria floridensis sp. nov., Listeria aquatica sp. nov., Listeria cornellensis sp. nov., Listeria riparia sp. nov. and Listeria grandensis sp. nov., from agricultural and natural environments.</title>
        <authorList>
            <person name="den Bakker H.C."/>
            <person name="Warchocki S."/>
            <person name="Wright E.M."/>
            <person name="Allred A.F."/>
            <person name="Ahlstrom C."/>
            <person name="Manuel C.S."/>
            <person name="Stasiewicz M.J."/>
            <person name="Burrell A."/>
            <person name="Roof S."/>
            <person name="Strawn L."/>
            <person name="Fortes E.D."/>
            <person name="Nightingale K.K."/>
            <person name="Kephart D."/>
            <person name="Wiedmann M."/>
        </authorList>
    </citation>
    <scope>NUCLEOTIDE SEQUENCE [LARGE SCALE GENOMIC DNA]</scope>
    <source>
        <strain evidence="3">FSL F6-969</strain>
    </source>
</reference>
<comment type="caution">
    <text evidence="2">The sequence shown here is derived from an EMBL/GenBank/DDBJ whole genome shotgun (WGS) entry which is preliminary data.</text>
</comment>
<organism evidence="2 3">
    <name type="scientific">Listeria cornellensis FSL F6-0969</name>
    <dbReference type="NCBI Taxonomy" id="1265820"/>
    <lineage>
        <taxon>Bacteria</taxon>
        <taxon>Bacillati</taxon>
        <taxon>Bacillota</taxon>
        <taxon>Bacilli</taxon>
        <taxon>Bacillales</taxon>
        <taxon>Listeriaceae</taxon>
        <taxon>Listeria</taxon>
    </lineage>
</organism>
<dbReference type="Pfam" id="PF03422">
    <property type="entry name" value="CBM_6"/>
    <property type="match status" value="1"/>
</dbReference>
<keyword evidence="3" id="KW-1185">Reference proteome</keyword>
<dbReference type="STRING" id="1265820.PCORN_05131"/>
<sequence length="227" mass="24803">MPDGVHPNAKGAAILANNVYHSLTGEQPVLTGEVPVNAYDTSYGALNTVNSSQDLVLTNIANQNWVSFKNVNLDNNIGEIELTANSLYDNVTVEVRLGSPEGTKIGSKLLNKSSSGTSNIIKISKTTGNQNIFFVFTNPSSNASTEIAKIEAVDFNYGTQKNGSPVYKDGNQFQNIMEESYASQNKYLDNVSIINDRLVIDMTSLWKGYGIKIELPNGEVLRVYKKK</sequence>
<dbReference type="EMBL" id="AODE01000011">
    <property type="protein sequence ID" value="EUJ31414.1"/>
    <property type="molecule type" value="Genomic_DNA"/>
</dbReference>